<feature type="compositionally biased region" description="Acidic residues" evidence="2">
    <location>
        <begin position="100"/>
        <end position="119"/>
    </location>
</feature>
<feature type="compositionally biased region" description="Basic residues" evidence="2">
    <location>
        <begin position="617"/>
        <end position="641"/>
    </location>
</feature>
<evidence type="ECO:0000313" key="3">
    <source>
        <dbReference type="EMBL" id="JAS45427.1"/>
    </source>
</evidence>
<feature type="compositionally biased region" description="Low complexity" evidence="2">
    <location>
        <begin position="570"/>
        <end position="585"/>
    </location>
</feature>
<accession>A0A1B6F5H0</accession>
<reference evidence="3" key="1">
    <citation type="submission" date="2015-11" db="EMBL/GenBank/DDBJ databases">
        <title>De novo transcriptome assembly of four potential Pierce s Disease insect vectors from Arizona vineyards.</title>
        <authorList>
            <person name="Tassone E.E."/>
        </authorList>
    </citation>
    <scope>NUCLEOTIDE SEQUENCE</scope>
</reference>
<feature type="compositionally biased region" description="Acidic residues" evidence="2">
    <location>
        <begin position="46"/>
        <end position="58"/>
    </location>
</feature>
<feature type="compositionally biased region" description="Basic and acidic residues" evidence="2">
    <location>
        <begin position="324"/>
        <end position="350"/>
    </location>
</feature>
<feature type="compositionally biased region" description="Basic and acidic residues" evidence="2">
    <location>
        <begin position="598"/>
        <end position="616"/>
    </location>
</feature>
<feature type="compositionally biased region" description="Basic residues" evidence="2">
    <location>
        <begin position="694"/>
        <end position="714"/>
    </location>
</feature>
<protein>
    <submittedName>
        <fullName evidence="3">Uncharacterized protein</fullName>
    </submittedName>
</protein>
<feature type="compositionally biased region" description="Basic residues" evidence="2">
    <location>
        <begin position="384"/>
        <end position="395"/>
    </location>
</feature>
<feature type="non-terminal residue" evidence="3">
    <location>
        <position position="835"/>
    </location>
</feature>
<evidence type="ECO:0000256" key="2">
    <source>
        <dbReference type="SAM" id="MobiDB-lite"/>
    </source>
</evidence>
<gene>
    <name evidence="3" type="ORF">g.10656</name>
    <name evidence="4" type="ORF">g.10659</name>
</gene>
<keyword evidence="1" id="KW-0175">Coiled coil</keyword>
<dbReference type="EMBL" id="GECZ01005336">
    <property type="protein sequence ID" value="JAS64433.1"/>
    <property type="molecule type" value="Transcribed_RNA"/>
</dbReference>
<feature type="compositionally biased region" description="Basic and acidic residues" evidence="2">
    <location>
        <begin position="158"/>
        <end position="202"/>
    </location>
</feature>
<evidence type="ECO:0000313" key="4">
    <source>
        <dbReference type="EMBL" id="JAS64433.1"/>
    </source>
</evidence>
<evidence type="ECO:0000256" key="1">
    <source>
        <dbReference type="SAM" id="Coils"/>
    </source>
</evidence>
<organism evidence="3">
    <name type="scientific">Cuerna arida</name>
    <dbReference type="NCBI Taxonomy" id="1464854"/>
    <lineage>
        <taxon>Eukaryota</taxon>
        <taxon>Metazoa</taxon>
        <taxon>Ecdysozoa</taxon>
        <taxon>Arthropoda</taxon>
        <taxon>Hexapoda</taxon>
        <taxon>Insecta</taxon>
        <taxon>Pterygota</taxon>
        <taxon>Neoptera</taxon>
        <taxon>Paraneoptera</taxon>
        <taxon>Hemiptera</taxon>
        <taxon>Auchenorrhyncha</taxon>
        <taxon>Membracoidea</taxon>
        <taxon>Cicadellidae</taxon>
        <taxon>Cicadellinae</taxon>
        <taxon>Proconiini</taxon>
        <taxon>Cuerna</taxon>
    </lineage>
</organism>
<feature type="coiled-coil region" evidence="1">
    <location>
        <begin position="237"/>
        <end position="286"/>
    </location>
</feature>
<feature type="compositionally biased region" description="Acidic residues" evidence="2">
    <location>
        <begin position="144"/>
        <end position="156"/>
    </location>
</feature>
<feature type="compositionally biased region" description="Acidic residues" evidence="2">
    <location>
        <begin position="9"/>
        <end position="22"/>
    </location>
</feature>
<feature type="region of interest" description="Disordered" evidence="2">
    <location>
        <begin position="528"/>
        <end position="730"/>
    </location>
</feature>
<feature type="compositionally biased region" description="Basic residues" evidence="2">
    <location>
        <begin position="203"/>
        <end position="220"/>
    </location>
</feature>
<dbReference type="AlphaFoldDB" id="A0A1B6F5H0"/>
<name>A0A1B6F5H0_9HEMI</name>
<dbReference type="EMBL" id="GECZ01024342">
    <property type="protein sequence ID" value="JAS45427.1"/>
    <property type="molecule type" value="Transcribed_RNA"/>
</dbReference>
<feature type="region of interest" description="Disordered" evidence="2">
    <location>
        <begin position="384"/>
        <end position="407"/>
    </location>
</feature>
<proteinExistence type="predicted"/>
<feature type="compositionally biased region" description="Basic and acidic residues" evidence="2">
    <location>
        <begin position="671"/>
        <end position="693"/>
    </location>
</feature>
<feature type="region of interest" description="Disordered" evidence="2">
    <location>
        <begin position="45"/>
        <end position="231"/>
    </location>
</feature>
<feature type="compositionally biased region" description="Basic and acidic residues" evidence="2">
    <location>
        <begin position="59"/>
        <end position="95"/>
    </location>
</feature>
<feature type="region of interest" description="Disordered" evidence="2">
    <location>
        <begin position="294"/>
        <end position="350"/>
    </location>
</feature>
<sequence length="835" mass="96756">MVEETAAVDMEEVESEDGNSEIDLDFEFNDDIKESLDILLSVPLVFEDDSSDEEGDAVEETRADKTRGDSVERQLEELFVEDKDGREESASKDTGLENISDNEFDGPESGECDTSDGELPDSPSIVVTLPSSHSIDVQGAVDVSLDEEDSDIELLDEYTNKSRDYYDASPHKGMSKPEREVIIESRNDQENVRFRERKEKGSSKTKARSKTKDKKDKNKKRGESNFTDEDMKRKLKLKKYVARLNQYKAKCLEYMNQISKKCETIRKDEKNKIKFENNKIRVLKEEESRLRSIVGKIRREREPSPQSSTSSKFDKSSRVLSVDDLSKKRPDSTDRERKSRSEKKYKSKSKELKEHKLKYQQYIKYLQSEREKCYEEKVFFDKHKHKSKRKHRKSKSSSPEKFKERKKIRPPVLSFSEFCNSRENPSPENIILRKPTETSSPTKLEKRDSVVSVDSLVTSSSVHSHIDHVDDDKELFITYSDLVEQDKIQESKKLEKDKDDVGNILEKDPELQSISVFTSVLFKGSKDSEGIPFMEEGQPPSPRKETLKPKSTFTQPSGPDEIYDWNDDLSTISQSSFSPSRSPVPKLHNKSILNYLENQKERSDKKRLKLAEEKTHKSSRSRSRSPKTLKSKLKKKKRKHYSSVSVSPSPPPLKVRSPDGFKKRTSPPAYLKERWKDYPSPHERKKEHYEWPSRSRRRSRSRTRTRIPTHHRSRSSSEERHFRRHRSPSPTMVQISVAEKRRKLKEEHEKALALLRVSNSKPQPTTPLSITFTSNGDNYETVRDNYDPVVMNEVNVASSYPTRVLPVNGVNPYYTGYSSLSCYQYCDSLPMPHHF</sequence>
<feature type="region of interest" description="Disordered" evidence="2">
    <location>
        <begin position="1"/>
        <end position="22"/>
    </location>
</feature>